<feature type="transmembrane region" description="Helical" evidence="1">
    <location>
        <begin position="36"/>
        <end position="54"/>
    </location>
</feature>
<feature type="transmembrane region" description="Helical" evidence="1">
    <location>
        <begin position="66"/>
        <end position="82"/>
    </location>
</feature>
<evidence type="ECO:0000256" key="1">
    <source>
        <dbReference type="SAM" id="Phobius"/>
    </source>
</evidence>
<feature type="transmembrane region" description="Helical" evidence="1">
    <location>
        <begin position="140"/>
        <end position="161"/>
    </location>
</feature>
<evidence type="ECO:0000313" key="2">
    <source>
        <dbReference type="EMBL" id="MFC3880521.1"/>
    </source>
</evidence>
<dbReference type="Pfam" id="PF06966">
    <property type="entry name" value="DUF1295"/>
    <property type="match status" value="1"/>
</dbReference>
<dbReference type="Proteomes" id="UP001595805">
    <property type="component" value="Unassembled WGS sequence"/>
</dbReference>
<feature type="transmembrane region" description="Helical" evidence="1">
    <location>
        <begin position="173"/>
        <end position="191"/>
    </location>
</feature>
<keyword evidence="1" id="KW-1133">Transmembrane helix</keyword>
<dbReference type="Gene3D" id="1.20.120.1630">
    <property type="match status" value="1"/>
</dbReference>
<dbReference type="InterPro" id="IPR010721">
    <property type="entry name" value="UstE-like"/>
</dbReference>
<keyword evidence="3" id="KW-1185">Reference proteome</keyword>
<keyword evidence="1" id="KW-0472">Membrane</keyword>
<dbReference type="RefSeq" id="WP_377905879.1">
    <property type="nucleotide sequence ID" value="NZ_JBHRZS010000007.1"/>
</dbReference>
<accession>A0ABV8AU96</accession>
<feature type="transmembrane region" description="Helical" evidence="1">
    <location>
        <begin position="88"/>
        <end position="107"/>
    </location>
</feature>
<dbReference type="PANTHER" id="PTHR32251:SF23">
    <property type="entry name" value="3-OXO-5-ALPHA-STEROID 4-DEHYDROGENASE (DUF1295)"/>
    <property type="match status" value="1"/>
</dbReference>
<evidence type="ECO:0000313" key="3">
    <source>
        <dbReference type="Proteomes" id="UP001595805"/>
    </source>
</evidence>
<protein>
    <submittedName>
        <fullName evidence="2">DUF1295 domain-containing protein</fullName>
    </submittedName>
</protein>
<reference evidence="3" key="1">
    <citation type="journal article" date="2019" name="Int. J. Syst. Evol. Microbiol.">
        <title>The Global Catalogue of Microorganisms (GCM) 10K type strain sequencing project: providing services to taxonomists for standard genome sequencing and annotation.</title>
        <authorList>
            <consortium name="The Broad Institute Genomics Platform"/>
            <consortium name="The Broad Institute Genome Sequencing Center for Infectious Disease"/>
            <person name="Wu L."/>
            <person name="Ma J."/>
        </authorList>
    </citation>
    <scope>NUCLEOTIDE SEQUENCE [LARGE SCALE GENOMIC DNA]</scope>
    <source>
        <strain evidence="3">CCUG 60523</strain>
    </source>
</reference>
<keyword evidence="1" id="KW-0812">Transmembrane</keyword>
<feature type="transmembrane region" description="Helical" evidence="1">
    <location>
        <begin position="244"/>
        <end position="274"/>
    </location>
</feature>
<feature type="transmembrane region" description="Helical" evidence="1">
    <location>
        <begin position="7"/>
        <end position="24"/>
    </location>
</feature>
<comment type="caution">
    <text evidence="2">The sequence shown here is derived from an EMBL/GenBank/DDBJ whole genome shotgun (WGS) entry which is preliminary data.</text>
</comment>
<organism evidence="2 3">
    <name type="scientific">Algoriphagus namhaensis</name>
    <dbReference type="NCBI Taxonomy" id="915353"/>
    <lineage>
        <taxon>Bacteria</taxon>
        <taxon>Pseudomonadati</taxon>
        <taxon>Bacteroidota</taxon>
        <taxon>Cytophagia</taxon>
        <taxon>Cytophagales</taxon>
        <taxon>Cyclobacteriaceae</taxon>
        <taxon>Algoriphagus</taxon>
    </lineage>
</organism>
<sequence>MKILQTAIILIFTLLVVPVFTYLFGTPLSPEVWEALKVLIWICGFAIAYCFIVGELTGNNSQVDKYWSILPIIYAWVMAFYGDFTPRMILMALLVTAWGTRLTYNFARKGAYRWKFWEGEEDYRWEILRKKPEFQPKWKWTLFNLFFISGYQNVLILLFTLPMLVSFQFDDQTLGWTDLLVSLGFLGFLIIETISDEQHWKYQSEKWKLIREGKLLHGDFAKGFLDKGLWAISRHPNYLGEQGIWVCFYFFSVITSGQILNWSVVGCLLLLILFQGSSNFSEEISASKYPEYANYQKKVPRFIPGTGPASPEESPAPTT</sequence>
<dbReference type="EMBL" id="JBHRZS010000007">
    <property type="protein sequence ID" value="MFC3880521.1"/>
    <property type="molecule type" value="Genomic_DNA"/>
</dbReference>
<name>A0ABV8AU96_9BACT</name>
<dbReference type="PANTHER" id="PTHR32251">
    <property type="entry name" value="3-OXO-5-ALPHA-STEROID 4-DEHYDROGENASE"/>
    <property type="match status" value="1"/>
</dbReference>
<proteinExistence type="predicted"/>
<gene>
    <name evidence="2" type="ORF">ACFOSV_10055</name>
</gene>